<name>A0A1H7TVL8_HALLR</name>
<proteinExistence type="predicted"/>
<dbReference type="Proteomes" id="UP000183894">
    <property type="component" value="Unassembled WGS sequence"/>
</dbReference>
<feature type="compositionally biased region" description="Polar residues" evidence="1">
    <location>
        <begin position="1"/>
        <end position="10"/>
    </location>
</feature>
<evidence type="ECO:0000313" key="2">
    <source>
        <dbReference type="EMBL" id="SEL88548.1"/>
    </source>
</evidence>
<reference evidence="2 3" key="1">
    <citation type="submission" date="2016-10" db="EMBL/GenBank/DDBJ databases">
        <authorList>
            <person name="de Groot N.N."/>
        </authorList>
    </citation>
    <scope>NUCLEOTIDE SEQUENCE [LARGE SCALE GENOMIC DNA]</scope>
    <source>
        <strain evidence="2 3">CDM_5</strain>
    </source>
</reference>
<evidence type="ECO:0000256" key="1">
    <source>
        <dbReference type="SAM" id="MobiDB-lite"/>
    </source>
</evidence>
<dbReference type="EMBL" id="FOAD01000010">
    <property type="protein sequence ID" value="SEL88548.1"/>
    <property type="molecule type" value="Genomic_DNA"/>
</dbReference>
<dbReference type="RefSeq" id="WP_074796151.1">
    <property type="nucleotide sequence ID" value="NZ_FOAD01000010.1"/>
</dbReference>
<accession>A0A1H7TVL8</accession>
<dbReference type="AlphaFoldDB" id="A0A1H7TVL8"/>
<evidence type="ECO:0000313" key="3">
    <source>
        <dbReference type="Proteomes" id="UP000183894"/>
    </source>
</evidence>
<feature type="region of interest" description="Disordered" evidence="1">
    <location>
        <begin position="1"/>
        <end position="30"/>
    </location>
</feature>
<dbReference type="OrthoDB" id="374377at2157"/>
<gene>
    <name evidence="2" type="ORF">SAMN04488691_11067</name>
</gene>
<organism evidence="2 3">
    <name type="scientific">Haloferax larsenii</name>
    <dbReference type="NCBI Taxonomy" id="302484"/>
    <lineage>
        <taxon>Archaea</taxon>
        <taxon>Methanobacteriati</taxon>
        <taxon>Methanobacteriota</taxon>
        <taxon>Stenosarchaea group</taxon>
        <taxon>Halobacteria</taxon>
        <taxon>Halobacteriales</taxon>
        <taxon>Haloferacaceae</taxon>
        <taxon>Haloferax</taxon>
    </lineage>
</organism>
<sequence length="112" mass="12499">MSSSASNNPPEDSPWTPDEASSGSDFSEGKREITDGFRKLGDGASEVVHGLIVVLLILLVRLWDDDEEERAKESTARKEEWDNLSASVQRKFDESNVTEDDVDDAIEWARSQ</sequence>
<protein>
    <submittedName>
        <fullName evidence="2">Uncharacterized protein</fullName>
    </submittedName>
</protein>